<evidence type="ECO:0000256" key="3">
    <source>
        <dbReference type="ARBA" id="ARBA00004970"/>
    </source>
</evidence>
<evidence type="ECO:0000256" key="6">
    <source>
        <dbReference type="ARBA" id="ARBA00022842"/>
    </source>
</evidence>
<evidence type="ECO:0000256" key="1">
    <source>
        <dbReference type="ARBA" id="ARBA00001033"/>
    </source>
</evidence>
<organism evidence="11 12">
    <name type="scientific">Streptomonospora alba</name>
    <dbReference type="NCBI Taxonomy" id="183763"/>
    <lineage>
        <taxon>Bacteria</taxon>
        <taxon>Bacillati</taxon>
        <taxon>Actinomycetota</taxon>
        <taxon>Actinomycetes</taxon>
        <taxon>Streptosporangiales</taxon>
        <taxon>Nocardiopsidaceae</taxon>
        <taxon>Streptomonospora</taxon>
    </lineage>
</organism>
<evidence type="ECO:0000256" key="4">
    <source>
        <dbReference type="ARBA" id="ARBA00022723"/>
    </source>
</evidence>
<dbReference type="EC" id="3.1.3.25" evidence="10"/>
<name>A0A0C2JTT0_9ACTN</name>
<dbReference type="GO" id="GO:0046872">
    <property type="term" value="F:metal ion binding"/>
    <property type="evidence" value="ECO:0007669"/>
    <property type="project" value="UniProtKB-KW"/>
</dbReference>
<dbReference type="GO" id="GO:0006020">
    <property type="term" value="P:inositol metabolic process"/>
    <property type="evidence" value="ECO:0007669"/>
    <property type="project" value="TreeGrafter"/>
</dbReference>
<keyword evidence="5 10" id="KW-0378">Hydrolase</keyword>
<dbReference type="CDD" id="cd01639">
    <property type="entry name" value="IMPase"/>
    <property type="match status" value="1"/>
</dbReference>
<dbReference type="InterPro" id="IPR033942">
    <property type="entry name" value="IMPase"/>
</dbReference>
<comment type="similarity">
    <text evidence="10">Belongs to the inositol monophosphatase superfamily.</text>
</comment>
<feature type="binding site" evidence="9">
    <location>
        <position position="217"/>
    </location>
    <ligand>
        <name>Mg(2+)</name>
        <dbReference type="ChEBI" id="CHEBI:18420"/>
        <label>1</label>
        <note>catalytic</note>
    </ligand>
</feature>
<reference evidence="12" key="1">
    <citation type="journal article" date="2015" name="Chem. Biol.">
        <title>Structure, bioactivity, and resistance mechanism of streptomonomicin, an unusual lasso Peptide from an understudied halophilic actinomycete.</title>
        <authorList>
            <person name="Metelev M."/>
            <person name="Tietz J.I."/>
            <person name="Melby J.O."/>
            <person name="Blair P.M."/>
            <person name="Zhu L."/>
            <person name="Livnat I."/>
            <person name="Severinov K."/>
            <person name="Mitchell D.A."/>
        </authorList>
    </citation>
    <scope>NUCLEOTIDE SEQUENCE [LARGE SCALE GENOMIC DNA]</scope>
    <source>
        <strain evidence="12">YIM 90003</strain>
    </source>
</reference>
<feature type="binding site" evidence="9">
    <location>
        <position position="74"/>
    </location>
    <ligand>
        <name>Mg(2+)</name>
        <dbReference type="ChEBI" id="CHEBI:18420"/>
        <label>1</label>
        <note>catalytic</note>
    </ligand>
</feature>
<dbReference type="PANTHER" id="PTHR20854:SF4">
    <property type="entry name" value="INOSITOL-1-MONOPHOSPHATASE-RELATED"/>
    <property type="match status" value="1"/>
</dbReference>
<dbReference type="GO" id="GO:0008934">
    <property type="term" value="F:inositol monophosphate 1-phosphatase activity"/>
    <property type="evidence" value="ECO:0007669"/>
    <property type="project" value="InterPro"/>
</dbReference>
<dbReference type="STRING" id="183763.LP52_01890"/>
<dbReference type="PROSITE" id="PS00629">
    <property type="entry name" value="IMP_1"/>
    <property type="match status" value="1"/>
</dbReference>
<evidence type="ECO:0000256" key="7">
    <source>
        <dbReference type="ARBA" id="ARBA00049158"/>
    </source>
</evidence>
<comment type="catalytic activity">
    <reaction evidence="7">
        <text>L-histidinol phosphate + H2O = L-histidinol + phosphate</text>
        <dbReference type="Rhea" id="RHEA:14465"/>
        <dbReference type="ChEBI" id="CHEBI:15377"/>
        <dbReference type="ChEBI" id="CHEBI:43474"/>
        <dbReference type="ChEBI" id="CHEBI:57699"/>
        <dbReference type="ChEBI" id="CHEBI:57980"/>
        <dbReference type="EC" id="3.1.3.15"/>
    </reaction>
</comment>
<comment type="pathway">
    <text evidence="3">Amino-acid biosynthesis; L-histidine biosynthesis; L-histidine from 5-phospho-alpha-D-ribose 1-diphosphate: step 8/9.</text>
</comment>
<gene>
    <name evidence="11" type="ORF">LP52_01890</name>
</gene>
<keyword evidence="6 9" id="KW-0460">Magnesium</keyword>
<dbReference type="Gene3D" id="3.30.540.10">
    <property type="entry name" value="Fructose-1,6-Bisphosphatase, subunit A, domain 1"/>
    <property type="match status" value="1"/>
</dbReference>
<dbReference type="SUPFAM" id="SSF56655">
    <property type="entry name" value="Carbohydrate phosphatase"/>
    <property type="match status" value="1"/>
</dbReference>
<accession>A0A0C2JTT0</accession>
<evidence type="ECO:0000256" key="5">
    <source>
        <dbReference type="ARBA" id="ARBA00022801"/>
    </source>
</evidence>
<evidence type="ECO:0000256" key="9">
    <source>
        <dbReference type="PIRSR" id="PIRSR600760-2"/>
    </source>
</evidence>
<protein>
    <recommendedName>
        <fullName evidence="10">Inositol-1-monophosphatase</fullName>
        <ecNumber evidence="10">3.1.3.25</ecNumber>
    </recommendedName>
</protein>
<dbReference type="Pfam" id="PF00459">
    <property type="entry name" value="Inositol_P"/>
    <property type="match status" value="1"/>
</dbReference>
<dbReference type="InterPro" id="IPR000760">
    <property type="entry name" value="Inositol_monophosphatase-like"/>
</dbReference>
<feature type="binding site" evidence="9">
    <location>
        <position position="93"/>
    </location>
    <ligand>
        <name>Mg(2+)</name>
        <dbReference type="ChEBI" id="CHEBI:18420"/>
        <label>2</label>
    </ligand>
</feature>
<comment type="function">
    <text evidence="8">Catalyzes the dephosphorylation of histidinol-phosphate to histidinol, the direct precursor of histidine.</text>
</comment>
<feature type="binding site" evidence="9">
    <location>
        <position position="90"/>
    </location>
    <ligand>
        <name>Mg(2+)</name>
        <dbReference type="ChEBI" id="CHEBI:18420"/>
        <label>2</label>
    </ligand>
</feature>
<dbReference type="EMBL" id="JROO01000004">
    <property type="protein sequence ID" value="KII00333.1"/>
    <property type="molecule type" value="Genomic_DNA"/>
</dbReference>
<feature type="binding site" evidence="9">
    <location>
        <position position="92"/>
    </location>
    <ligand>
        <name>Mg(2+)</name>
        <dbReference type="ChEBI" id="CHEBI:18420"/>
        <label>1</label>
        <note>catalytic</note>
    </ligand>
</feature>
<evidence type="ECO:0000313" key="11">
    <source>
        <dbReference type="EMBL" id="KII00333.1"/>
    </source>
</evidence>
<comment type="catalytic activity">
    <reaction evidence="1 10">
        <text>a myo-inositol phosphate + H2O = myo-inositol + phosphate</text>
        <dbReference type="Rhea" id="RHEA:24056"/>
        <dbReference type="ChEBI" id="CHEBI:15377"/>
        <dbReference type="ChEBI" id="CHEBI:17268"/>
        <dbReference type="ChEBI" id="CHEBI:43474"/>
        <dbReference type="ChEBI" id="CHEBI:84139"/>
        <dbReference type="EC" id="3.1.3.25"/>
    </reaction>
</comment>
<evidence type="ECO:0000256" key="8">
    <source>
        <dbReference type="ARBA" id="ARBA00053547"/>
    </source>
</evidence>
<dbReference type="GO" id="GO:0007165">
    <property type="term" value="P:signal transduction"/>
    <property type="evidence" value="ECO:0007669"/>
    <property type="project" value="TreeGrafter"/>
</dbReference>
<comment type="caution">
    <text evidence="11">The sequence shown here is derived from an EMBL/GenBank/DDBJ whole genome shotgun (WGS) entry which is preliminary data.</text>
</comment>
<dbReference type="FunFam" id="3.30.540.10:FF:000003">
    <property type="entry name" value="Inositol-1-monophosphatase"/>
    <property type="match status" value="1"/>
</dbReference>
<evidence type="ECO:0000256" key="10">
    <source>
        <dbReference type="RuleBase" id="RU364068"/>
    </source>
</evidence>
<evidence type="ECO:0000313" key="12">
    <source>
        <dbReference type="Proteomes" id="UP000031675"/>
    </source>
</evidence>
<proteinExistence type="inferred from homology"/>
<dbReference type="PRINTS" id="PR00377">
    <property type="entry name" value="IMPHPHTASES"/>
</dbReference>
<comment type="cofactor">
    <cofactor evidence="2 9 10">
        <name>Mg(2+)</name>
        <dbReference type="ChEBI" id="CHEBI:18420"/>
    </cofactor>
</comment>
<dbReference type="RefSeq" id="WP_040270195.1">
    <property type="nucleotide sequence ID" value="NZ_JROO01000004.1"/>
</dbReference>
<dbReference type="Gene3D" id="3.40.190.80">
    <property type="match status" value="1"/>
</dbReference>
<keyword evidence="12" id="KW-1185">Reference proteome</keyword>
<dbReference type="Proteomes" id="UP000031675">
    <property type="component" value="Unassembled WGS sequence"/>
</dbReference>
<dbReference type="PANTHER" id="PTHR20854">
    <property type="entry name" value="INOSITOL MONOPHOSPHATASE"/>
    <property type="match status" value="1"/>
</dbReference>
<dbReference type="AlphaFoldDB" id="A0A0C2JTT0"/>
<dbReference type="GO" id="GO:0004401">
    <property type="term" value="F:histidinol-phosphatase activity"/>
    <property type="evidence" value="ECO:0007669"/>
    <property type="project" value="UniProtKB-EC"/>
</dbReference>
<dbReference type="OrthoDB" id="9772456at2"/>
<dbReference type="InterPro" id="IPR020583">
    <property type="entry name" value="Inositol_monoP_metal-BS"/>
</dbReference>
<keyword evidence="4 9" id="KW-0479">Metal-binding</keyword>
<evidence type="ECO:0000256" key="2">
    <source>
        <dbReference type="ARBA" id="ARBA00001946"/>
    </source>
</evidence>
<sequence>MTTTPTPDRAGLLSLAVEAAREGGRVAAEGQAGIGVLDTKSSPTDVVTEMDRSVEELIRKRLHTARPGDAVLGEEGGDEAGEGAVRWIVDPIDGTVNYLYGRGEWAVSIAAEVEGEVVAGAVAVPARGDLYTAVLGGGAFCNDQAIQAAPAVPLELALVGTGFGYESGRRAQQAEVLRSVLPRVRDIRRGGSAAVDLCELAHGRSNAYYERGLNQWDWGAAALIAQEAGARVGGLHGAPPTPDLVIAAAPELFVELHDVLAPLGADTDAAVG</sequence>